<evidence type="ECO:0000313" key="4">
    <source>
        <dbReference type="Proteomes" id="UP000585665"/>
    </source>
</evidence>
<feature type="transmembrane region" description="Helical" evidence="1">
    <location>
        <begin position="154"/>
        <end position="180"/>
    </location>
</feature>
<keyword evidence="3" id="KW-0808">Transferase</keyword>
<evidence type="ECO:0000313" key="3">
    <source>
        <dbReference type="EMBL" id="NVN40200.1"/>
    </source>
</evidence>
<dbReference type="Proteomes" id="UP000585665">
    <property type="component" value="Unassembled WGS sequence"/>
</dbReference>
<keyword evidence="4" id="KW-1185">Reference proteome</keyword>
<gene>
    <name evidence="3" type="ORF">HUK82_06420</name>
</gene>
<keyword evidence="1" id="KW-1133">Transmembrane helix</keyword>
<dbReference type="AlphaFoldDB" id="A0A850PCF3"/>
<dbReference type="Pfam" id="PF01757">
    <property type="entry name" value="Acyl_transf_3"/>
    <property type="match status" value="1"/>
</dbReference>
<evidence type="ECO:0000256" key="1">
    <source>
        <dbReference type="SAM" id="Phobius"/>
    </source>
</evidence>
<keyword evidence="1" id="KW-0812">Transmembrane</keyword>
<comment type="caution">
    <text evidence="3">The sequence shown here is derived from an EMBL/GenBank/DDBJ whole genome shotgun (WGS) entry which is preliminary data.</text>
</comment>
<dbReference type="GO" id="GO:0016747">
    <property type="term" value="F:acyltransferase activity, transferring groups other than amino-acyl groups"/>
    <property type="evidence" value="ECO:0007669"/>
    <property type="project" value="InterPro"/>
</dbReference>
<feature type="transmembrane region" description="Helical" evidence="1">
    <location>
        <begin position="263"/>
        <end position="280"/>
    </location>
</feature>
<feature type="transmembrane region" description="Helical" evidence="1">
    <location>
        <begin position="286"/>
        <end position="307"/>
    </location>
</feature>
<accession>A0A850PCF3</accession>
<feature type="domain" description="Acyltransferase 3" evidence="2">
    <location>
        <begin position="14"/>
        <end position="364"/>
    </location>
</feature>
<dbReference type="PANTHER" id="PTHR36927:SF4">
    <property type="entry name" value="BLR5718 PROTEIN"/>
    <property type="match status" value="1"/>
</dbReference>
<feature type="transmembrane region" description="Helical" evidence="1">
    <location>
        <begin position="233"/>
        <end position="254"/>
    </location>
</feature>
<reference evidence="3 4" key="1">
    <citation type="submission" date="2020-06" db="EMBL/GenBank/DDBJ databases">
        <title>Description of novel acetic acid bacteria.</title>
        <authorList>
            <person name="Sombolestani A."/>
        </authorList>
    </citation>
    <scope>NUCLEOTIDE SEQUENCE [LARGE SCALE GENOMIC DNA]</scope>
    <source>
        <strain evidence="3 4">LMG 27010</strain>
    </source>
</reference>
<name>A0A850PCF3_9PROT</name>
<protein>
    <submittedName>
        <fullName evidence="3">Acyltransferase</fullName>
    </submittedName>
</protein>
<feature type="transmembrane region" description="Helical" evidence="1">
    <location>
        <begin position="73"/>
        <end position="91"/>
    </location>
</feature>
<dbReference type="EMBL" id="JABXXR010000031">
    <property type="protein sequence ID" value="NVN40200.1"/>
    <property type="molecule type" value="Genomic_DNA"/>
</dbReference>
<dbReference type="InterPro" id="IPR002656">
    <property type="entry name" value="Acyl_transf_3_dom"/>
</dbReference>
<feature type="transmembrane region" description="Helical" evidence="1">
    <location>
        <begin position="103"/>
        <end position="123"/>
    </location>
</feature>
<dbReference type="RefSeq" id="WP_176613172.1">
    <property type="nucleotide sequence ID" value="NZ_JABXXR010000031.1"/>
</dbReference>
<dbReference type="InterPro" id="IPR050623">
    <property type="entry name" value="Glucan_succinyl_AcylTrfase"/>
</dbReference>
<keyword evidence="3" id="KW-0012">Acyltransferase</keyword>
<dbReference type="PANTHER" id="PTHR36927">
    <property type="entry name" value="BLR4337 PROTEIN"/>
    <property type="match status" value="1"/>
</dbReference>
<keyword evidence="1" id="KW-0472">Membrane</keyword>
<organism evidence="3 4">
    <name type="scientific">Ameyamaea chiangmaiensis</name>
    <dbReference type="NCBI Taxonomy" id="442969"/>
    <lineage>
        <taxon>Bacteria</taxon>
        <taxon>Pseudomonadati</taxon>
        <taxon>Pseudomonadota</taxon>
        <taxon>Alphaproteobacteria</taxon>
        <taxon>Acetobacterales</taxon>
        <taxon>Acetobacteraceae</taxon>
        <taxon>Ameyamaea</taxon>
    </lineage>
</organism>
<evidence type="ECO:0000259" key="2">
    <source>
        <dbReference type="Pfam" id="PF01757"/>
    </source>
</evidence>
<proteinExistence type="predicted"/>
<sequence length="377" mass="40592">MTTTSTATTDSHNPAIDLLRASVTLAVVCHHAVLAYCSFSRFDGHHILLSTAPVVDPQRWVGFDRLVALNDTYFMALMFLVSGLFVLPSLRRKGYRAYLLDRALRLGVPFVACVTLVMPVAYYPAAREAGYHGAFPAFWPASFTDFGWPAGPAWFLWLLLLFDACVVCLGLALPVAVRALAACPDILLTRPVASAVAILVGAILLYCPAAILFGETRWWHVGPFFVQESRVGLYAAAFALGCAAGAGGIAHPLFRRDGPVARGWRAALVFALASFAGLRAVGSPALFAACCVGFCLGITGLFLRTITILPPWIGRGTRLAYGVYLLHDPVVTWCQYVLLATRWGAIPKAVCVIGVTLSVCCGVTRLARCSGVVWRVL</sequence>
<feature type="transmembrane region" description="Helical" evidence="1">
    <location>
        <begin position="192"/>
        <end position="213"/>
    </location>
</feature>